<dbReference type="Proteomes" id="UP001177140">
    <property type="component" value="Unassembled WGS sequence"/>
</dbReference>
<dbReference type="PANTHER" id="PTHR47584">
    <property type="match status" value="1"/>
</dbReference>
<dbReference type="InterPro" id="IPR024752">
    <property type="entry name" value="Myb/SANT-like_dom"/>
</dbReference>
<organism evidence="3 4">
    <name type="scientific">Papaver nudicaule</name>
    <name type="common">Iceland poppy</name>
    <dbReference type="NCBI Taxonomy" id="74823"/>
    <lineage>
        <taxon>Eukaryota</taxon>
        <taxon>Viridiplantae</taxon>
        <taxon>Streptophyta</taxon>
        <taxon>Embryophyta</taxon>
        <taxon>Tracheophyta</taxon>
        <taxon>Spermatophyta</taxon>
        <taxon>Magnoliopsida</taxon>
        <taxon>Ranunculales</taxon>
        <taxon>Papaveraceae</taxon>
        <taxon>Papaveroideae</taxon>
        <taxon>Papaver</taxon>
    </lineage>
</organism>
<gene>
    <name evidence="3" type="ORF">MKW94_017200</name>
</gene>
<reference evidence="3" key="1">
    <citation type="submission" date="2022-03" db="EMBL/GenBank/DDBJ databases">
        <title>A functionally conserved STORR gene fusion in Papaver species that diverged 16.8 million years ago.</title>
        <authorList>
            <person name="Catania T."/>
        </authorList>
    </citation>
    <scope>NUCLEOTIDE SEQUENCE</scope>
    <source>
        <strain evidence="3">S-191538</strain>
    </source>
</reference>
<feature type="region of interest" description="Disordered" evidence="1">
    <location>
        <begin position="1"/>
        <end position="24"/>
    </location>
</feature>
<dbReference type="Pfam" id="PF12776">
    <property type="entry name" value="Myb_DNA-bind_3"/>
    <property type="match status" value="1"/>
</dbReference>
<dbReference type="AlphaFoldDB" id="A0AA42B3B1"/>
<accession>A0AA42B3B1</accession>
<feature type="compositionally biased region" description="Pro residues" evidence="1">
    <location>
        <begin position="178"/>
        <end position="188"/>
    </location>
</feature>
<evidence type="ECO:0000259" key="2">
    <source>
        <dbReference type="Pfam" id="PF12776"/>
    </source>
</evidence>
<sequence>MTRIKSMEDNQPNQPQTKQDRSRTKWTANLDKIFVDVILEQVLLGNWSNNVFNKKSWQYICDEFNKQAGLEFNKKQLKKHLDVLRNRYHTVKTQFEQNAFGGLDASRNVVMSLLTEDDVWGNYIETLPVGETTKVKDCPIYDQLCQIFSEQSGIGKYAQSSHYIELDNKDTVGTETPQPQPQSQPCPITPVATGQDDSSPPSGVDVVKVEPESKPECKRKPVTPSSSARPRKKNHVFDDAIAEALLDMATASKLRAEASLQSKNRFSISACVQALDEIPDLDETFYLNVLNLFENPDFREIFLSLKKERRLTWLLGKFAVPGSRQ</sequence>
<evidence type="ECO:0000256" key="1">
    <source>
        <dbReference type="SAM" id="MobiDB-lite"/>
    </source>
</evidence>
<dbReference type="EMBL" id="JAJJMA010320959">
    <property type="protein sequence ID" value="MCL7049860.1"/>
    <property type="molecule type" value="Genomic_DNA"/>
</dbReference>
<dbReference type="InterPro" id="IPR045026">
    <property type="entry name" value="LIMYB"/>
</dbReference>
<feature type="domain" description="Myb/SANT-like" evidence="2">
    <location>
        <begin position="25"/>
        <end position="123"/>
    </location>
</feature>
<feature type="compositionally biased region" description="Basic and acidic residues" evidence="1">
    <location>
        <begin position="207"/>
        <end position="219"/>
    </location>
</feature>
<feature type="region of interest" description="Disordered" evidence="1">
    <location>
        <begin position="170"/>
        <end position="234"/>
    </location>
</feature>
<keyword evidence="4" id="KW-1185">Reference proteome</keyword>
<proteinExistence type="predicted"/>
<dbReference type="PANTHER" id="PTHR47584:SF2">
    <property type="entry name" value="L10-INTERACTING MYB DOMAIN-CONTAINING PROTEIN-LIKE"/>
    <property type="match status" value="1"/>
</dbReference>
<protein>
    <recommendedName>
        <fullName evidence="2">Myb/SANT-like domain-containing protein</fullName>
    </recommendedName>
</protein>
<name>A0AA42B3B1_PAPNU</name>
<evidence type="ECO:0000313" key="4">
    <source>
        <dbReference type="Proteomes" id="UP001177140"/>
    </source>
</evidence>
<evidence type="ECO:0000313" key="3">
    <source>
        <dbReference type="EMBL" id="MCL7049860.1"/>
    </source>
</evidence>
<comment type="caution">
    <text evidence="3">The sequence shown here is derived from an EMBL/GenBank/DDBJ whole genome shotgun (WGS) entry which is preliminary data.</text>
</comment>